<dbReference type="Pfam" id="PF11342">
    <property type="entry name" value="DUF3144"/>
    <property type="match status" value="1"/>
</dbReference>
<dbReference type="InterPro" id="IPR021490">
    <property type="entry name" value="DUF3144"/>
</dbReference>
<comment type="caution">
    <text evidence="1">The sequence shown here is derived from an EMBL/GenBank/DDBJ whole genome shotgun (WGS) entry which is preliminary data.</text>
</comment>
<dbReference type="Gene3D" id="1.10.287.3020">
    <property type="match status" value="1"/>
</dbReference>
<organism evidence="1">
    <name type="scientific">marine sediment metagenome</name>
    <dbReference type="NCBI Taxonomy" id="412755"/>
    <lineage>
        <taxon>unclassified sequences</taxon>
        <taxon>metagenomes</taxon>
        <taxon>ecological metagenomes</taxon>
    </lineage>
</organism>
<dbReference type="AlphaFoldDB" id="X0ZWQ6"/>
<gene>
    <name evidence="1" type="ORF">S01H4_06438</name>
</gene>
<sequence length="87" mass="9768">MNDQEKHMYCTNKFIELANELKKEDIDISMVSGSLMTASCIYATYVAAGNNGALESSGIDKVIQMYRRTLEHHQTLKKAQLQGQAKN</sequence>
<reference evidence="1" key="1">
    <citation type="journal article" date="2014" name="Front. Microbiol.">
        <title>High frequency of phylogenetically diverse reductive dehalogenase-homologous genes in deep subseafloor sedimentary metagenomes.</title>
        <authorList>
            <person name="Kawai M."/>
            <person name="Futagami T."/>
            <person name="Toyoda A."/>
            <person name="Takaki Y."/>
            <person name="Nishi S."/>
            <person name="Hori S."/>
            <person name="Arai W."/>
            <person name="Tsubouchi T."/>
            <person name="Morono Y."/>
            <person name="Uchiyama I."/>
            <person name="Ito T."/>
            <person name="Fujiyama A."/>
            <person name="Inagaki F."/>
            <person name="Takami H."/>
        </authorList>
    </citation>
    <scope>NUCLEOTIDE SEQUENCE</scope>
    <source>
        <strain evidence="1">Expedition CK06-06</strain>
    </source>
</reference>
<evidence type="ECO:0000313" key="1">
    <source>
        <dbReference type="EMBL" id="GAG74280.1"/>
    </source>
</evidence>
<evidence type="ECO:0008006" key="2">
    <source>
        <dbReference type="Google" id="ProtNLM"/>
    </source>
</evidence>
<dbReference type="EMBL" id="BART01001984">
    <property type="protein sequence ID" value="GAG74280.1"/>
    <property type="molecule type" value="Genomic_DNA"/>
</dbReference>
<proteinExistence type="predicted"/>
<name>X0ZWQ6_9ZZZZ</name>
<accession>X0ZWQ6</accession>
<protein>
    <recommendedName>
        <fullName evidence="2">DUF3144 domain-containing protein</fullName>
    </recommendedName>
</protein>